<feature type="compositionally biased region" description="Basic and acidic residues" evidence="4">
    <location>
        <begin position="49"/>
        <end position="61"/>
    </location>
</feature>
<accession>A0A1W0WE95</accession>
<gene>
    <name evidence="7" type="ORF">BV898_12255</name>
</gene>
<dbReference type="OrthoDB" id="285418at2759"/>
<comment type="caution">
    <text evidence="7">The sequence shown here is derived from an EMBL/GenBank/DDBJ whole genome shotgun (WGS) entry which is preliminary data.</text>
</comment>
<feature type="compositionally biased region" description="Low complexity" evidence="4">
    <location>
        <begin position="14"/>
        <end position="40"/>
    </location>
</feature>
<feature type="domain" description="Tyrosine-protein phosphatase" evidence="5">
    <location>
        <begin position="98"/>
        <end position="238"/>
    </location>
</feature>
<organism evidence="7 8">
    <name type="scientific">Hypsibius exemplaris</name>
    <name type="common">Freshwater tardigrade</name>
    <dbReference type="NCBI Taxonomy" id="2072580"/>
    <lineage>
        <taxon>Eukaryota</taxon>
        <taxon>Metazoa</taxon>
        <taxon>Ecdysozoa</taxon>
        <taxon>Tardigrada</taxon>
        <taxon>Eutardigrada</taxon>
        <taxon>Parachela</taxon>
        <taxon>Hypsibioidea</taxon>
        <taxon>Hypsibiidae</taxon>
        <taxon>Hypsibius</taxon>
    </lineage>
</organism>
<dbReference type="InterPro" id="IPR052103">
    <property type="entry name" value="Dual_spec_Phospatases"/>
</dbReference>
<dbReference type="AlphaFoldDB" id="A0A1W0WE95"/>
<dbReference type="InterPro" id="IPR020422">
    <property type="entry name" value="TYR_PHOSPHATASE_DUAL_dom"/>
</dbReference>
<keyword evidence="2" id="KW-0378">Hydrolase</keyword>
<dbReference type="GO" id="GO:0004721">
    <property type="term" value="F:phosphoprotein phosphatase activity"/>
    <property type="evidence" value="ECO:0007669"/>
    <property type="project" value="UniProtKB-KW"/>
</dbReference>
<feature type="region of interest" description="Disordered" evidence="4">
    <location>
        <begin position="1"/>
        <end position="61"/>
    </location>
</feature>
<feature type="domain" description="Tyrosine specific protein phosphatases" evidence="6">
    <location>
        <begin position="160"/>
        <end position="217"/>
    </location>
</feature>
<dbReference type="Gene3D" id="3.90.190.10">
    <property type="entry name" value="Protein tyrosine phosphatase superfamily"/>
    <property type="match status" value="1"/>
</dbReference>
<evidence type="ECO:0000256" key="1">
    <source>
        <dbReference type="ARBA" id="ARBA00008601"/>
    </source>
</evidence>
<proteinExistence type="inferred from homology"/>
<dbReference type="EMBL" id="MTYJ01000122">
    <property type="protein sequence ID" value="OQV13508.1"/>
    <property type="molecule type" value="Genomic_DNA"/>
</dbReference>
<sequence>MESETSSQKDYTECSSCAATPSQSTATQSQSTATPSQSTPGLMASSIPDEGKSAKRTSKNDRSWLENHLKLRQTSSAPEIYLQSFTRGSTRGTSSFHRADPIIEDFLYLSGASGVEEGFLRARGITCVINCAYEVDNNTLERIEYLDLEMRDVPEFLIESSLHAGADKIEEHRLAGGKVLVHCMMGMSRSAAVTLAYLVKYQGKSLREAHVLVRERRTIRPNNGFWRQLIDFERDFTAECSVTMVRNDSGQSVADIYIHDRDVDVIAL</sequence>
<evidence type="ECO:0000259" key="5">
    <source>
        <dbReference type="PROSITE" id="PS50054"/>
    </source>
</evidence>
<evidence type="ECO:0000256" key="3">
    <source>
        <dbReference type="ARBA" id="ARBA00022912"/>
    </source>
</evidence>
<dbReference type="PROSITE" id="PS50056">
    <property type="entry name" value="TYR_PHOSPHATASE_2"/>
    <property type="match status" value="1"/>
</dbReference>
<dbReference type="SUPFAM" id="SSF52799">
    <property type="entry name" value="(Phosphotyrosine protein) phosphatases II"/>
    <property type="match status" value="1"/>
</dbReference>
<dbReference type="InterPro" id="IPR016130">
    <property type="entry name" value="Tyr_Pase_AS"/>
</dbReference>
<dbReference type="InterPro" id="IPR029021">
    <property type="entry name" value="Prot-tyrosine_phosphatase-like"/>
</dbReference>
<dbReference type="Proteomes" id="UP000192578">
    <property type="component" value="Unassembled WGS sequence"/>
</dbReference>
<dbReference type="CDD" id="cd14514">
    <property type="entry name" value="DUSP14-like"/>
    <property type="match status" value="1"/>
</dbReference>
<evidence type="ECO:0000313" key="7">
    <source>
        <dbReference type="EMBL" id="OQV13508.1"/>
    </source>
</evidence>
<dbReference type="PANTHER" id="PTHR45961">
    <property type="entry name" value="IP21249P"/>
    <property type="match status" value="1"/>
</dbReference>
<dbReference type="Pfam" id="PF00782">
    <property type="entry name" value="DSPc"/>
    <property type="match status" value="1"/>
</dbReference>
<dbReference type="SMART" id="SM00195">
    <property type="entry name" value="DSPc"/>
    <property type="match status" value="1"/>
</dbReference>
<reference evidence="8" key="1">
    <citation type="submission" date="2017-01" db="EMBL/GenBank/DDBJ databases">
        <title>Comparative genomics of anhydrobiosis in the tardigrade Hypsibius dujardini.</title>
        <authorList>
            <person name="Yoshida Y."/>
            <person name="Koutsovoulos G."/>
            <person name="Laetsch D."/>
            <person name="Stevens L."/>
            <person name="Kumar S."/>
            <person name="Horikawa D."/>
            <person name="Ishino K."/>
            <person name="Komine S."/>
            <person name="Tomita M."/>
            <person name="Blaxter M."/>
            <person name="Arakawa K."/>
        </authorList>
    </citation>
    <scope>NUCLEOTIDE SEQUENCE [LARGE SCALE GENOMIC DNA]</scope>
    <source>
        <strain evidence="8">Z151</strain>
    </source>
</reference>
<evidence type="ECO:0000256" key="4">
    <source>
        <dbReference type="SAM" id="MobiDB-lite"/>
    </source>
</evidence>
<keyword evidence="3" id="KW-0904">Protein phosphatase</keyword>
<dbReference type="InterPro" id="IPR000387">
    <property type="entry name" value="Tyr_Pase_dom"/>
</dbReference>
<dbReference type="InterPro" id="IPR000340">
    <property type="entry name" value="Dual-sp_phosphatase_cat-dom"/>
</dbReference>
<dbReference type="PROSITE" id="PS50054">
    <property type="entry name" value="TYR_PHOSPHATASE_DUAL"/>
    <property type="match status" value="1"/>
</dbReference>
<name>A0A1W0WE95_HYPEX</name>
<evidence type="ECO:0000259" key="6">
    <source>
        <dbReference type="PROSITE" id="PS50056"/>
    </source>
</evidence>
<dbReference type="PANTHER" id="PTHR45961:SF6">
    <property type="entry name" value="IP21249P"/>
    <property type="match status" value="1"/>
</dbReference>
<evidence type="ECO:0000313" key="8">
    <source>
        <dbReference type="Proteomes" id="UP000192578"/>
    </source>
</evidence>
<comment type="similarity">
    <text evidence="1">Belongs to the protein-tyrosine phosphatase family. Non-receptor class dual specificity subfamily.</text>
</comment>
<keyword evidence="8" id="KW-1185">Reference proteome</keyword>
<dbReference type="PROSITE" id="PS00383">
    <property type="entry name" value="TYR_PHOSPHATASE_1"/>
    <property type="match status" value="1"/>
</dbReference>
<protein>
    <submittedName>
        <fullName evidence="7">Dual specificity protein phosphatase 14</fullName>
    </submittedName>
</protein>
<dbReference type="GO" id="GO:0005737">
    <property type="term" value="C:cytoplasm"/>
    <property type="evidence" value="ECO:0007669"/>
    <property type="project" value="TreeGrafter"/>
</dbReference>
<evidence type="ECO:0000256" key="2">
    <source>
        <dbReference type="ARBA" id="ARBA00022801"/>
    </source>
</evidence>